<evidence type="ECO:0000313" key="2">
    <source>
        <dbReference type="Proteomes" id="UP001461341"/>
    </source>
</evidence>
<protein>
    <submittedName>
        <fullName evidence="1">Bh protein</fullName>
    </submittedName>
</protein>
<evidence type="ECO:0000313" key="1">
    <source>
        <dbReference type="EMBL" id="WZL76940.1"/>
    </source>
</evidence>
<gene>
    <name evidence="1" type="ORF">QBE54_04210</name>
</gene>
<keyword evidence="2" id="KW-1185">Reference proteome</keyword>
<dbReference type="RefSeq" id="WP_369019105.1">
    <property type="nucleotide sequence ID" value="NZ_CP121689.1"/>
</dbReference>
<organism evidence="1 2">
    <name type="scientific">Thermatribacter velox</name>
    <dbReference type="NCBI Taxonomy" id="3039681"/>
    <lineage>
        <taxon>Bacteria</taxon>
        <taxon>Pseudomonadati</taxon>
        <taxon>Atribacterota</taxon>
        <taxon>Atribacteria</taxon>
        <taxon>Atribacterales</taxon>
        <taxon>Thermatribacteraceae</taxon>
        <taxon>Thermatribacter</taxon>
    </lineage>
</organism>
<proteinExistence type="predicted"/>
<accession>A0ABZ2YD66</accession>
<dbReference type="Proteomes" id="UP001461341">
    <property type="component" value="Chromosome"/>
</dbReference>
<name>A0ABZ2YD66_9BACT</name>
<sequence>MDGEKLTTSLYCLQCQEEVEHEIIYRAGIVQSIICKKCGLEIGFDKKKLLALYGEELVERVLTKPRRLSEEYEKDLTEFLKNLPLRILTKPYRMLKELESFRDS</sequence>
<reference evidence="1 2" key="1">
    <citation type="submission" date="2023-03" db="EMBL/GenBank/DDBJ databases">
        <title>Novel Species.</title>
        <authorList>
            <person name="Ma S."/>
        </authorList>
    </citation>
    <scope>NUCLEOTIDE SEQUENCE [LARGE SCALE GENOMIC DNA]</scope>
    <source>
        <strain evidence="1 2">B11</strain>
    </source>
</reference>
<dbReference type="EMBL" id="CP121689">
    <property type="protein sequence ID" value="WZL76940.1"/>
    <property type="molecule type" value="Genomic_DNA"/>
</dbReference>